<reference evidence="1 2" key="1">
    <citation type="journal article" date="2020" name="Cell">
        <title>Large-Scale Comparative Analyses of Tick Genomes Elucidate Their Genetic Diversity and Vector Capacities.</title>
        <authorList>
            <consortium name="Tick Genome and Microbiome Consortium (TIGMIC)"/>
            <person name="Jia N."/>
            <person name="Wang J."/>
            <person name="Shi W."/>
            <person name="Du L."/>
            <person name="Sun Y."/>
            <person name="Zhan W."/>
            <person name="Jiang J.F."/>
            <person name="Wang Q."/>
            <person name="Zhang B."/>
            <person name="Ji P."/>
            <person name="Bell-Sakyi L."/>
            <person name="Cui X.M."/>
            <person name="Yuan T.T."/>
            <person name="Jiang B.G."/>
            <person name="Yang W.F."/>
            <person name="Lam T.T."/>
            <person name="Chang Q.C."/>
            <person name="Ding S.J."/>
            <person name="Wang X.J."/>
            <person name="Zhu J.G."/>
            <person name="Ruan X.D."/>
            <person name="Zhao L."/>
            <person name="Wei J.T."/>
            <person name="Ye R.Z."/>
            <person name="Que T.C."/>
            <person name="Du C.H."/>
            <person name="Zhou Y.H."/>
            <person name="Cheng J.X."/>
            <person name="Dai P.F."/>
            <person name="Guo W.B."/>
            <person name="Han X.H."/>
            <person name="Huang E.J."/>
            <person name="Li L.F."/>
            <person name="Wei W."/>
            <person name="Gao Y.C."/>
            <person name="Liu J.Z."/>
            <person name="Shao H.Z."/>
            <person name="Wang X."/>
            <person name="Wang C.C."/>
            <person name="Yang T.C."/>
            <person name="Huo Q.B."/>
            <person name="Li W."/>
            <person name="Chen H.Y."/>
            <person name="Chen S.E."/>
            <person name="Zhou L.G."/>
            <person name="Ni X.B."/>
            <person name="Tian J.H."/>
            <person name="Sheng Y."/>
            <person name="Liu T."/>
            <person name="Pan Y.S."/>
            <person name="Xia L.Y."/>
            <person name="Li J."/>
            <person name="Zhao F."/>
            <person name="Cao W.C."/>
        </authorList>
    </citation>
    <scope>NUCLEOTIDE SEQUENCE [LARGE SCALE GENOMIC DNA]</scope>
    <source>
        <strain evidence="1">HaeL-2018</strain>
    </source>
</reference>
<dbReference type="EMBL" id="JABSTR010000004">
    <property type="protein sequence ID" value="KAH9366572.1"/>
    <property type="molecule type" value="Genomic_DNA"/>
</dbReference>
<gene>
    <name evidence="1" type="ORF">HPB48_022445</name>
</gene>
<accession>A0A9J6FX01</accession>
<sequence>MGIRIMIPIASTATMTVTPPPHVREDYIQEESVLRLAHVPMNHSCIIILYVLNNSFQSLANPENVYVARSSQRCPECSAEENRLPRGSVHLGATGARQWHHTSLHGRVHTSGVPRLQLQKAEADTQSGHRPFGTQECEPDGPASLYQVQCVLICRDSQTGARTQQNALHRSNWFVLFDKENLHLLLIFGKGQLKEKKWRN</sequence>
<protein>
    <submittedName>
        <fullName evidence="1">Uncharacterized protein</fullName>
    </submittedName>
</protein>
<dbReference type="Proteomes" id="UP000821853">
    <property type="component" value="Chromosome 2"/>
</dbReference>
<comment type="caution">
    <text evidence="1">The sequence shown here is derived from an EMBL/GenBank/DDBJ whole genome shotgun (WGS) entry which is preliminary data.</text>
</comment>
<keyword evidence="2" id="KW-1185">Reference proteome</keyword>
<name>A0A9J6FX01_HAELO</name>
<dbReference type="VEuPathDB" id="VectorBase:HLOH_051428"/>
<organism evidence="1 2">
    <name type="scientific">Haemaphysalis longicornis</name>
    <name type="common">Bush tick</name>
    <dbReference type="NCBI Taxonomy" id="44386"/>
    <lineage>
        <taxon>Eukaryota</taxon>
        <taxon>Metazoa</taxon>
        <taxon>Ecdysozoa</taxon>
        <taxon>Arthropoda</taxon>
        <taxon>Chelicerata</taxon>
        <taxon>Arachnida</taxon>
        <taxon>Acari</taxon>
        <taxon>Parasitiformes</taxon>
        <taxon>Ixodida</taxon>
        <taxon>Ixodoidea</taxon>
        <taxon>Ixodidae</taxon>
        <taxon>Haemaphysalinae</taxon>
        <taxon>Haemaphysalis</taxon>
    </lineage>
</organism>
<proteinExistence type="predicted"/>
<evidence type="ECO:0000313" key="1">
    <source>
        <dbReference type="EMBL" id="KAH9366572.1"/>
    </source>
</evidence>
<evidence type="ECO:0000313" key="2">
    <source>
        <dbReference type="Proteomes" id="UP000821853"/>
    </source>
</evidence>
<dbReference type="AlphaFoldDB" id="A0A9J6FX01"/>